<dbReference type="Pfam" id="PF08443">
    <property type="entry name" value="RimK"/>
    <property type="match status" value="2"/>
</dbReference>
<evidence type="ECO:0000259" key="4">
    <source>
        <dbReference type="PROSITE" id="PS51186"/>
    </source>
</evidence>
<dbReference type="GO" id="GO:0018169">
    <property type="term" value="F:ribosomal S6-glutamic acid ligase activity"/>
    <property type="evidence" value="ECO:0007669"/>
    <property type="project" value="TreeGrafter"/>
</dbReference>
<dbReference type="AlphaFoldDB" id="A0A2U3P2V1"/>
<dbReference type="GO" id="GO:0046872">
    <property type="term" value="F:metal ion binding"/>
    <property type="evidence" value="ECO:0007669"/>
    <property type="project" value="InterPro"/>
</dbReference>
<evidence type="ECO:0000256" key="2">
    <source>
        <dbReference type="SAM" id="MobiDB-lite"/>
    </source>
</evidence>
<accession>A0A2U3P2V1</accession>
<dbReference type="GO" id="GO:0005524">
    <property type="term" value="F:ATP binding"/>
    <property type="evidence" value="ECO:0007669"/>
    <property type="project" value="UniProtKB-UniRule"/>
</dbReference>
<dbReference type="STRING" id="1841861.GCA_900157365_04470"/>
<dbReference type="InterPro" id="IPR016181">
    <property type="entry name" value="Acyl_CoA_acyltransferase"/>
</dbReference>
<dbReference type="PANTHER" id="PTHR21621">
    <property type="entry name" value="RIBOSOMAL PROTEIN S6 MODIFICATION PROTEIN"/>
    <property type="match status" value="1"/>
</dbReference>
<reference evidence="5 6" key="1">
    <citation type="submission" date="2017-01" db="EMBL/GenBank/DDBJ databases">
        <authorList>
            <consortium name="Urmite Genomes"/>
        </authorList>
    </citation>
    <scope>NUCLEOTIDE SEQUENCE [LARGE SCALE GENOMIC DNA]</scope>
    <source>
        <strain evidence="5 6">AB215</strain>
    </source>
</reference>
<dbReference type="InterPro" id="IPR011761">
    <property type="entry name" value="ATP-grasp"/>
</dbReference>
<dbReference type="SUPFAM" id="SSF55729">
    <property type="entry name" value="Acyl-CoA N-acyltransferases (Nat)"/>
    <property type="match status" value="1"/>
</dbReference>
<dbReference type="Gene3D" id="3.30.470.20">
    <property type="entry name" value="ATP-grasp fold, B domain"/>
    <property type="match status" value="2"/>
</dbReference>
<dbReference type="EMBL" id="FUEZ01000003">
    <property type="protein sequence ID" value="SPM38092.1"/>
    <property type="molecule type" value="Genomic_DNA"/>
</dbReference>
<protein>
    <submittedName>
        <fullName evidence="5">GNAT family acetyltransferase</fullName>
    </submittedName>
</protein>
<dbReference type="OrthoDB" id="9803907at2"/>
<dbReference type="Proteomes" id="UP000240424">
    <property type="component" value="Unassembled WGS sequence"/>
</dbReference>
<evidence type="ECO:0000256" key="1">
    <source>
        <dbReference type="PROSITE-ProRule" id="PRU00409"/>
    </source>
</evidence>
<evidence type="ECO:0000313" key="5">
    <source>
        <dbReference type="EMBL" id="SPM38092.1"/>
    </source>
</evidence>
<feature type="domain" description="N-acetyltransferase" evidence="4">
    <location>
        <begin position="115"/>
        <end position="266"/>
    </location>
</feature>
<organism evidence="5 6">
    <name type="scientific">Mycobacterium numidiamassiliense</name>
    <dbReference type="NCBI Taxonomy" id="1841861"/>
    <lineage>
        <taxon>Bacteria</taxon>
        <taxon>Bacillati</taxon>
        <taxon>Actinomycetota</taxon>
        <taxon>Actinomycetes</taxon>
        <taxon>Mycobacteriales</taxon>
        <taxon>Mycobacteriaceae</taxon>
        <taxon>Mycobacterium</taxon>
    </lineage>
</organism>
<dbReference type="InterPro" id="IPR017534">
    <property type="entry name" value="GNAT-acetyltransferase"/>
</dbReference>
<evidence type="ECO:0000313" key="6">
    <source>
        <dbReference type="Proteomes" id="UP000240424"/>
    </source>
</evidence>
<dbReference type="Gene3D" id="3.40.630.30">
    <property type="match status" value="1"/>
</dbReference>
<dbReference type="NCBIfam" id="TIGR03103">
    <property type="entry name" value="trio_acet_GNAT"/>
    <property type="match status" value="1"/>
</dbReference>
<name>A0A2U3P2V1_9MYCO</name>
<dbReference type="RefSeq" id="WP_077077119.1">
    <property type="nucleotide sequence ID" value="NZ_FUEZ01000003.1"/>
</dbReference>
<proteinExistence type="predicted"/>
<feature type="region of interest" description="Disordered" evidence="2">
    <location>
        <begin position="580"/>
        <end position="599"/>
    </location>
</feature>
<dbReference type="InterPro" id="IPR000182">
    <property type="entry name" value="GNAT_dom"/>
</dbReference>
<dbReference type="InterPro" id="IPR013651">
    <property type="entry name" value="ATP-grasp_RimK-type"/>
</dbReference>
<keyword evidence="1" id="KW-0067">ATP-binding</keyword>
<dbReference type="GO" id="GO:0005737">
    <property type="term" value="C:cytoplasm"/>
    <property type="evidence" value="ECO:0007669"/>
    <property type="project" value="TreeGrafter"/>
</dbReference>
<keyword evidence="1" id="KW-0547">Nucleotide-binding</keyword>
<dbReference type="PANTHER" id="PTHR21621:SF0">
    <property type="entry name" value="BETA-CITRYLGLUTAMATE SYNTHASE B-RELATED"/>
    <property type="match status" value="1"/>
</dbReference>
<dbReference type="Pfam" id="PF00583">
    <property type="entry name" value="Acetyltransf_1"/>
    <property type="match status" value="1"/>
</dbReference>
<dbReference type="PROSITE" id="PS50975">
    <property type="entry name" value="ATP_GRASP"/>
    <property type="match status" value="1"/>
</dbReference>
<sequence>MTAIDPAEDHPEAITLGLHDASPPHMVDAMAKDVKLELGWGRLIFGQTFADPATLAEVLRGEEPGRRDICIYARESHVVIAGAPTELFIDPSHTYRLRFTSESTDEGAAAPPAGVTVRTLEDPSDADAMNRVYVRCGMVPAPLETIWDNHLHAEAVTYLVAVRDEDGAVVGTVTGVDHELLFSDPEHGSSLWALAVDPAAAVPGVGVALSRALAEHFRTLGRAYLDLSVAHDNAAAIGLYEKLGFRRVPVLAIKRKNAINEPLFSSPPETVDDLNPYARIIADEALRRGIWVEVLDAETGEMRLSHGGRSVLTRESLSEFTSAIAMCRCDDKRLTRRLVAEAGITVPRARLATFDEADYDFLREVGEVVVKPTRGEQGKGITVGITADSGPDELAAALARAREQHPEVLIEQRMPGSDLRLVVIDGRVVAAALRLPPEVIGTGDHTVRELIAAASRRRAAATGGESRIPLDDLTEATVAEAGWSLDDVLPEGTRLCVRHTANLHQGGTINDVTSQVSQELCRVAVTAADAIGIPVTGIDLLVPDVAGTDYAFIEANERPGLANHEPQPTATAFIDYLFPGRPGQPPAWSPEESPRSTEG</sequence>
<dbReference type="GO" id="GO:0016747">
    <property type="term" value="F:acyltransferase activity, transferring groups other than amino-acyl groups"/>
    <property type="evidence" value="ECO:0007669"/>
    <property type="project" value="InterPro"/>
</dbReference>
<keyword evidence="6" id="KW-1185">Reference proteome</keyword>
<gene>
    <name evidence="5" type="ORF">MNAB215_268</name>
</gene>
<dbReference type="PROSITE" id="PS51186">
    <property type="entry name" value="GNAT"/>
    <property type="match status" value="1"/>
</dbReference>
<keyword evidence="5" id="KW-0808">Transferase</keyword>
<dbReference type="SUPFAM" id="SSF56059">
    <property type="entry name" value="Glutathione synthetase ATP-binding domain-like"/>
    <property type="match status" value="1"/>
</dbReference>
<feature type="domain" description="ATP-grasp" evidence="3">
    <location>
        <begin position="336"/>
        <end position="582"/>
    </location>
</feature>
<evidence type="ECO:0000259" key="3">
    <source>
        <dbReference type="PROSITE" id="PS50975"/>
    </source>
</evidence>
<dbReference type="GO" id="GO:0009432">
    <property type="term" value="P:SOS response"/>
    <property type="evidence" value="ECO:0007669"/>
    <property type="project" value="TreeGrafter"/>
</dbReference>